<proteinExistence type="predicted"/>
<accession>A0A9Q6WQ61</accession>
<sequence>MISMSREASPWRRQKRGAPPDWVFVCASALSRPISSTKLATLAVRSGCHAMWPRSQTRLSMFIES</sequence>
<dbReference type="AlphaFoldDB" id="A0A9Q6WQ61"/>
<reference evidence="1 2" key="1">
    <citation type="journal article" date="2014" name="Genome Announc.">
        <title>Draft Genome Sequence of the Haloacid-Degrading Burkholderia caribensis Strain MBA4.</title>
        <authorList>
            <person name="Pan Y."/>
            <person name="Kong K.F."/>
            <person name="Tsang J.S."/>
        </authorList>
    </citation>
    <scope>NUCLEOTIDE SEQUENCE [LARGE SCALE GENOMIC DNA]</scope>
    <source>
        <strain evidence="1 2">852011</strain>
    </source>
</reference>
<evidence type="ECO:0000313" key="2">
    <source>
        <dbReference type="Proteomes" id="UP000509548"/>
    </source>
</evidence>
<name>A0A9Q6WQ61_9BURK</name>
<protein>
    <submittedName>
        <fullName evidence="1">Uncharacterized protein</fullName>
    </submittedName>
</protein>
<dbReference type="EMBL" id="CP015959">
    <property type="protein sequence ID" value="QLB66256.1"/>
    <property type="molecule type" value="Genomic_DNA"/>
</dbReference>
<organism evidence="1 2">
    <name type="scientific">Paraburkholderia caribensis</name>
    <dbReference type="NCBI Taxonomy" id="75105"/>
    <lineage>
        <taxon>Bacteria</taxon>
        <taxon>Pseudomonadati</taxon>
        <taxon>Pseudomonadota</taxon>
        <taxon>Betaproteobacteria</taxon>
        <taxon>Burkholderiales</taxon>
        <taxon>Burkholderiaceae</taxon>
        <taxon>Paraburkholderia</taxon>
    </lineage>
</organism>
<dbReference type="Proteomes" id="UP000509548">
    <property type="component" value="Chromosome 2"/>
</dbReference>
<gene>
    <name evidence="1" type="ORF">A9O66_28845</name>
</gene>
<evidence type="ECO:0000313" key="1">
    <source>
        <dbReference type="EMBL" id="QLB66256.1"/>
    </source>
</evidence>